<protein>
    <submittedName>
        <fullName evidence="1">Uncharacterized protein</fullName>
    </submittedName>
</protein>
<dbReference type="Proteomes" id="UP001207654">
    <property type="component" value="Unassembled WGS sequence"/>
</dbReference>
<evidence type="ECO:0000313" key="2">
    <source>
        <dbReference type="Proteomes" id="UP001207654"/>
    </source>
</evidence>
<organism evidence="1 2">
    <name type="scientific">Archangium lansingense</name>
    <dbReference type="NCBI Taxonomy" id="2995310"/>
    <lineage>
        <taxon>Bacteria</taxon>
        <taxon>Pseudomonadati</taxon>
        <taxon>Myxococcota</taxon>
        <taxon>Myxococcia</taxon>
        <taxon>Myxococcales</taxon>
        <taxon>Cystobacterineae</taxon>
        <taxon>Archangiaceae</taxon>
        <taxon>Archangium</taxon>
    </lineage>
</organism>
<gene>
    <name evidence="1" type="ORF">OV287_06360</name>
</gene>
<sequence>MDSTALEDDLRSLLDQHSGDLQSVYLGLNIPADKLRNARTAHGYSEDVFFLYDGTLFGSAKKSILLGRCGLSFKLDDGEPAVHLTWQEIDAISSSGSVLAVQEKGALSLLKLPYATTPLEGIAEGALLRLLQSFAAASQSSWRKSVEAIESTVSAWEQPGGQRPTDTQAATLLGQLHQKLSALGQKPDALPENLTPRTRMADGNIVVMPVEYASLAVLHARALIASGRPEGVEELRRLTTALRKTREAPDEYSAWVEPVLRPALTCALHYLANQSDAPDAKLLLYRMAASEASEASIELRHAALRGMHELDLIAGFGRLRPERRDIILCTTLLPSWPALEFRCTSPEVLRQLPWKFPVGHPIEGEFYARHPLRPDLYLLIDDYHQQLFQDRFGELKELMAALGAVEIELDASEEFGRQMLSAYRTRQNVSDSAVTGATAELETKENEKARADVKRAVHYRLRLSPSRTPHLPSNLVWLPHEPTWQRLASTALSGACQELSVEFRMSDEYAVSRKRLDRMRGELALFGGKIELSLRNETEQFLQEMRQTSWQITARFQPPVGSAAEEAPSHAKPDIDPEAEYAQDVADVCVDGSLSELAYRILARRRQRFGLNTEQAERIEQKVLAEWKLTEAEREFLEDLKDCWSEGAPSEDARRILHRRRTRLGISEEKALELEELIRKSAVSGLR</sequence>
<proteinExistence type="predicted"/>
<name>A0ABT3ZXI1_9BACT</name>
<accession>A0ABT3ZXI1</accession>
<dbReference type="RefSeq" id="WP_267533083.1">
    <property type="nucleotide sequence ID" value="NZ_JAPNKA010000001.1"/>
</dbReference>
<reference evidence="1 2" key="1">
    <citation type="submission" date="2022-11" db="EMBL/GenBank/DDBJ databases">
        <title>Minimal conservation of predation-associated metabolite biosynthetic gene clusters underscores biosynthetic potential of Myxococcota including descriptions for ten novel species: Archangium lansinium sp. nov., Myxococcus landrumus sp. nov., Nannocystis bai.</title>
        <authorList>
            <person name="Ahearne A."/>
            <person name="Stevens C."/>
            <person name="Phillips K."/>
        </authorList>
    </citation>
    <scope>NUCLEOTIDE SEQUENCE [LARGE SCALE GENOMIC DNA]</scope>
    <source>
        <strain evidence="1 2">MIWBW</strain>
    </source>
</reference>
<keyword evidence="2" id="KW-1185">Reference proteome</keyword>
<dbReference type="EMBL" id="JAPNKA010000001">
    <property type="protein sequence ID" value="MCY1074102.1"/>
    <property type="molecule type" value="Genomic_DNA"/>
</dbReference>
<comment type="caution">
    <text evidence="1">The sequence shown here is derived from an EMBL/GenBank/DDBJ whole genome shotgun (WGS) entry which is preliminary data.</text>
</comment>
<evidence type="ECO:0000313" key="1">
    <source>
        <dbReference type="EMBL" id="MCY1074102.1"/>
    </source>
</evidence>